<proteinExistence type="predicted"/>
<comment type="caution">
    <text evidence="2">The sequence shown here is derived from an EMBL/GenBank/DDBJ whole genome shotgun (WGS) entry which is preliminary data.</text>
</comment>
<protein>
    <submittedName>
        <fullName evidence="2">Uncharacterized protein</fullName>
    </submittedName>
</protein>
<feature type="transmembrane region" description="Helical" evidence="1">
    <location>
        <begin position="31"/>
        <end position="50"/>
    </location>
</feature>
<keyword evidence="1" id="KW-0812">Transmembrane</keyword>
<evidence type="ECO:0000313" key="3">
    <source>
        <dbReference type="Proteomes" id="UP000243975"/>
    </source>
</evidence>
<sequence length="149" mass="16836">MESWTPIIEKFKYRLSLWKARSISFRGRLTLIKLVLGSLALYFFSLFRAWPGSCKFLRVLGDIFLGGVGGCEETGLGGIGEGPDFVAKRGVSWSSSWLRDLRGRALSDLQEFKGLIHNLHPTLNAKDKWFWLLDANAVFSVRGLQELIN</sequence>
<dbReference type="PANTHER" id="PTHR33116:SF79">
    <property type="entry name" value="REVERSE TRANSCRIPTASE DOMAIN, ZINC FINGER, CCHC-TYPE-RELATED"/>
    <property type="match status" value="1"/>
</dbReference>
<dbReference type="Gramene" id="KVI06675">
    <property type="protein sequence ID" value="KVI06675"/>
    <property type="gene ID" value="Ccrd_014968"/>
</dbReference>
<name>A0A118K3Z9_CYNCS</name>
<gene>
    <name evidence="2" type="ORF">Ccrd_014968</name>
</gene>
<evidence type="ECO:0000313" key="2">
    <source>
        <dbReference type="EMBL" id="KVI06675.1"/>
    </source>
</evidence>
<keyword evidence="1" id="KW-0472">Membrane</keyword>
<keyword evidence="1" id="KW-1133">Transmembrane helix</keyword>
<keyword evidence="3" id="KW-1185">Reference proteome</keyword>
<dbReference type="EMBL" id="LEKV01001767">
    <property type="protein sequence ID" value="KVI06675.1"/>
    <property type="molecule type" value="Genomic_DNA"/>
</dbReference>
<accession>A0A118K3Z9</accession>
<dbReference type="PANTHER" id="PTHR33116">
    <property type="entry name" value="REVERSE TRANSCRIPTASE ZINC-BINDING DOMAIN-CONTAINING PROTEIN-RELATED-RELATED"/>
    <property type="match status" value="1"/>
</dbReference>
<evidence type="ECO:0000256" key="1">
    <source>
        <dbReference type="SAM" id="Phobius"/>
    </source>
</evidence>
<dbReference type="AlphaFoldDB" id="A0A118K3Z9"/>
<reference evidence="2 3" key="1">
    <citation type="journal article" date="2016" name="Sci. Rep.">
        <title>The genome sequence of the outbreeding globe artichoke constructed de novo incorporating a phase-aware low-pass sequencing strategy of F1 progeny.</title>
        <authorList>
            <person name="Scaglione D."/>
            <person name="Reyes-Chin-Wo S."/>
            <person name="Acquadro A."/>
            <person name="Froenicke L."/>
            <person name="Portis E."/>
            <person name="Beitel C."/>
            <person name="Tirone M."/>
            <person name="Mauro R."/>
            <person name="Lo Monaco A."/>
            <person name="Mauromicale G."/>
            <person name="Faccioli P."/>
            <person name="Cattivelli L."/>
            <person name="Rieseberg L."/>
            <person name="Michelmore R."/>
            <person name="Lanteri S."/>
        </authorList>
    </citation>
    <scope>NUCLEOTIDE SEQUENCE [LARGE SCALE GENOMIC DNA]</scope>
    <source>
        <strain evidence="2">2C</strain>
    </source>
</reference>
<organism evidence="2 3">
    <name type="scientific">Cynara cardunculus var. scolymus</name>
    <name type="common">Globe artichoke</name>
    <name type="synonym">Cynara scolymus</name>
    <dbReference type="NCBI Taxonomy" id="59895"/>
    <lineage>
        <taxon>Eukaryota</taxon>
        <taxon>Viridiplantae</taxon>
        <taxon>Streptophyta</taxon>
        <taxon>Embryophyta</taxon>
        <taxon>Tracheophyta</taxon>
        <taxon>Spermatophyta</taxon>
        <taxon>Magnoliopsida</taxon>
        <taxon>eudicotyledons</taxon>
        <taxon>Gunneridae</taxon>
        <taxon>Pentapetalae</taxon>
        <taxon>asterids</taxon>
        <taxon>campanulids</taxon>
        <taxon>Asterales</taxon>
        <taxon>Asteraceae</taxon>
        <taxon>Carduoideae</taxon>
        <taxon>Cardueae</taxon>
        <taxon>Carduinae</taxon>
        <taxon>Cynara</taxon>
    </lineage>
</organism>
<dbReference type="Proteomes" id="UP000243975">
    <property type="component" value="Unassembled WGS sequence"/>
</dbReference>